<evidence type="ECO:0000256" key="4">
    <source>
        <dbReference type="ARBA" id="ARBA00022801"/>
    </source>
</evidence>
<dbReference type="EC" id="3.4.21.105" evidence="10"/>
<protein>
    <submittedName>
        <fullName evidence="10">Rhomboid protease GlpG</fullName>
        <ecNumber evidence="10">3.4.21.105</ecNumber>
    </submittedName>
</protein>
<keyword evidence="4 10" id="KW-0378">Hydrolase</keyword>
<accession>A0A518GVY6</accession>
<dbReference type="PANTHER" id="PTHR43731">
    <property type="entry name" value="RHOMBOID PROTEASE"/>
    <property type="match status" value="1"/>
</dbReference>
<proteinExistence type="inferred from homology"/>
<dbReference type="Pfam" id="PF01694">
    <property type="entry name" value="Rhomboid"/>
    <property type="match status" value="1"/>
</dbReference>
<feature type="domain" description="Peptidase S54 GlpG peptidase N-terminal" evidence="9">
    <location>
        <begin position="1"/>
        <end position="70"/>
    </location>
</feature>
<dbReference type="Pfam" id="PF12122">
    <property type="entry name" value="Rhomboid_N"/>
    <property type="match status" value="1"/>
</dbReference>
<keyword evidence="11" id="KW-1185">Reference proteome</keyword>
<dbReference type="AlphaFoldDB" id="A0A518GVY6"/>
<dbReference type="InterPro" id="IPR022764">
    <property type="entry name" value="Peptidase_S54_rhomboid_dom"/>
</dbReference>
<dbReference type="Gene3D" id="3.30.70.2350">
    <property type="match status" value="1"/>
</dbReference>
<evidence type="ECO:0000313" key="10">
    <source>
        <dbReference type="EMBL" id="QDV32757.1"/>
    </source>
</evidence>
<dbReference type="OrthoDB" id="9813074at2"/>
<feature type="transmembrane region" description="Helical" evidence="7">
    <location>
        <begin position="232"/>
        <end position="251"/>
    </location>
</feature>
<dbReference type="KEGG" id="tpla:ElP_05970"/>
<keyword evidence="5 7" id="KW-1133">Transmembrane helix</keyword>
<organism evidence="10 11">
    <name type="scientific">Tautonia plasticadhaerens</name>
    <dbReference type="NCBI Taxonomy" id="2527974"/>
    <lineage>
        <taxon>Bacteria</taxon>
        <taxon>Pseudomonadati</taxon>
        <taxon>Planctomycetota</taxon>
        <taxon>Planctomycetia</taxon>
        <taxon>Isosphaerales</taxon>
        <taxon>Isosphaeraceae</taxon>
        <taxon>Tautonia</taxon>
    </lineage>
</organism>
<evidence type="ECO:0000256" key="1">
    <source>
        <dbReference type="ARBA" id="ARBA00004141"/>
    </source>
</evidence>
<feature type="transmembrane region" description="Helical" evidence="7">
    <location>
        <begin position="263"/>
        <end position="284"/>
    </location>
</feature>
<dbReference type="Gene3D" id="1.20.1540.10">
    <property type="entry name" value="Rhomboid-like"/>
    <property type="match status" value="1"/>
</dbReference>
<feature type="transmembrane region" description="Helical" evidence="7">
    <location>
        <begin position="175"/>
        <end position="193"/>
    </location>
</feature>
<evidence type="ECO:0000256" key="2">
    <source>
        <dbReference type="ARBA" id="ARBA00009045"/>
    </source>
</evidence>
<dbReference type="RefSeq" id="WP_145267080.1">
    <property type="nucleotide sequence ID" value="NZ_CP036426.1"/>
</dbReference>
<evidence type="ECO:0000259" key="9">
    <source>
        <dbReference type="Pfam" id="PF12122"/>
    </source>
</evidence>
<evidence type="ECO:0000256" key="6">
    <source>
        <dbReference type="ARBA" id="ARBA00023136"/>
    </source>
</evidence>
<comment type="similarity">
    <text evidence="2">Belongs to the peptidase S54 family.</text>
</comment>
<dbReference type="EMBL" id="CP036426">
    <property type="protein sequence ID" value="QDV32757.1"/>
    <property type="molecule type" value="Genomic_DNA"/>
</dbReference>
<dbReference type="GO" id="GO:0006508">
    <property type="term" value="P:proteolysis"/>
    <property type="evidence" value="ECO:0007669"/>
    <property type="project" value="UniProtKB-KW"/>
</dbReference>
<dbReference type="PANTHER" id="PTHR43731:SF14">
    <property type="entry name" value="PRESENILIN-ASSOCIATED RHOMBOID-LIKE PROTEIN, MITOCHONDRIAL"/>
    <property type="match status" value="1"/>
</dbReference>
<evidence type="ECO:0000313" key="11">
    <source>
        <dbReference type="Proteomes" id="UP000317835"/>
    </source>
</evidence>
<dbReference type="Proteomes" id="UP000317835">
    <property type="component" value="Chromosome"/>
</dbReference>
<dbReference type="SUPFAM" id="SSF144091">
    <property type="entry name" value="Rhomboid-like"/>
    <property type="match status" value="1"/>
</dbReference>
<name>A0A518GVY6_9BACT</name>
<feature type="transmembrane region" description="Helical" evidence="7">
    <location>
        <begin position="290"/>
        <end position="308"/>
    </location>
</feature>
<dbReference type="GO" id="GO:0016020">
    <property type="term" value="C:membrane"/>
    <property type="evidence" value="ECO:0007669"/>
    <property type="project" value="UniProtKB-SubCell"/>
</dbReference>
<feature type="domain" description="Peptidase S54 rhomboid" evidence="8">
    <location>
        <begin position="161"/>
        <end position="305"/>
    </location>
</feature>
<evidence type="ECO:0000256" key="5">
    <source>
        <dbReference type="ARBA" id="ARBA00022989"/>
    </source>
</evidence>
<evidence type="ECO:0000259" key="8">
    <source>
        <dbReference type="Pfam" id="PF01694"/>
    </source>
</evidence>
<dbReference type="InterPro" id="IPR022732">
    <property type="entry name" value="Peptidase_S54_GlpG_N"/>
</dbReference>
<feature type="transmembrane region" description="Helical" evidence="7">
    <location>
        <begin position="200"/>
        <end position="220"/>
    </location>
</feature>
<keyword evidence="10" id="KW-0645">Protease</keyword>
<evidence type="ECO:0000256" key="3">
    <source>
        <dbReference type="ARBA" id="ARBA00022692"/>
    </source>
</evidence>
<gene>
    <name evidence="10" type="primary">glpG</name>
    <name evidence="10" type="ORF">ElP_05970</name>
</gene>
<dbReference type="InterPro" id="IPR050925">
    <property type="entry name" value="Rhomboid_protease_S54"/>
</dbReference>
<feature type="transmembrane region" description="Helical" evidence="7">
    <location>
        <begin position="105"/>
        <end position="125"/>
    </location>
</feature>
<dbReference type="InterPro" id="IPR035952">
    <property type="entry name" value="Rhomboid-like_sf"/>
</dbReference>
<reference evidence="10 11" key="1">
    <citation type="submission" date="2019-02" db="EMBL/GenBank/DDBJ databases">
        <title>Deep-cultivation of Planctomycetes and their phenomic and genomic characterization uncovers novel biology.</title>
        <authorList>
            <person name="Wiegand S."/>
            <person name="Jogler M."/>
            <person name="Boedeker C."/>
            <person name="Pinto D."/>
            <person name="Vollmers J."/>
            <person name="Rivas-Marin E."/>
            <person name="Kohn T."/>
            <person name="Peeters S.H."/>
            <person name="Heuer A."/>
            <person name="Rast P."/>
            <person name="Oberbeckmann S."/>
            <person name="Bunk B."/>
            <person name="Jeske O."/>
            <person name="Meyerdierks A."/>
            <person name="Storesund J.E."/>
            <person name="Kallscheuer N."/>
            <person name="Luecker S."/>
            <person name="Lage O.M."/>
            <person name="Pohl T."/>
            <person name="Merkel B.J."/>
            <person name="Hornburger P."/>
            <person name="Mueller R.-W."/>
            <person name="Bruemmer F."/>
            <person name="Labrenz M."/>
            <person name="Spormann A.M."/>
            <person name="Op den Camp H."/>
            <person name="Overmann J."/>
            <person name="Amann R."/>
            <person name="Jetten M.S.M."/>
            <person name="Mascher T."/>
            <person name="Medema M.H."/>
            <person name="Devos D.P."/>
            <person name="Kaster A.-K."/>
            <person name="Ovreas L."/>
            <person name="Rohde M."/>
            <person name="Galperin M.Y."/>
            <person name="Jogler C."/>
        </authorList>
    </citation>
    <scope>NUCLEOTIDE SEQUENCE [LARGE SCALE GENOMIC DNA]</scope>
    <source>
        <strain evidence="10 11">ElP</strain>
    </source>
</reference>
<sequence>MRQIGTLPEEQALRFADYLLTRGITSRVEEAAEGCAIWIHREEQLDQARDELRAFETDPDSTQYVDARKEAEAVRRRQREIEREHARKTVNLRGRLARGGLHAGPLTRGLVITCVALFVVQWLVFRDNLLSPLANALYFTEWGVTPDRQLANRGLAPLFEGQIWRLVTPTLLHGGPLHLFFNMYMLTVLGGVVESRRGTAEFAILVLTSAVLSDLTQFFLPDMFTIPTARFGDAPFVGMSGVLYGLFGYAWMRGRYDPASGLILHPQTVVWLLAWLVICAFNLLGPIANTAHVAGLLAGIGFAFASMWRDGVFR</sequence>
<keyword evidence="3 7" id="KW-0812">Transmembrane</keyword>
<comment type="subcellular location">
    <subcellularLocation>
        <location evidence="1">Membrane</location>
        <topology evidence="1">Multi-pass membrane protein</topology>
    </subcellularLocation>
</comment>
<dbReference type="InterPro" id="IPR038236">
    <property type="entry name" value="GlpG_N_sf"/>
</dbReference>
<dbReference type="GO" id="GO:0004252">
    <property type="term" value="F:serine-type endopeptidase activity"/>
    <property type="evidence" value="ECO:0007669"/>
    <property type="project" value="InterPro"/>
</dbReference>
<evidence type="ECO:0000256" key="7">
    <source>
        <dbReference type="SAM" id="Phobius"/>
    </source>
</evidence>
<keyword evidence="6 7" id="KW-0472">Membrane</keyword>